<keyword evidence="3 6" id="KW-1133">Transmembrane helix</keyword>
<name>A0A9W4U385_9PLEO</name>
<dbReference type="Proteomes" id="UP001152607">
    <property type="component" value="Unassembled WGS sequence"/>
</dbReference>
<dbReference type="InterPro" id="IPR049326">
    <property type="entry name" value="Rhodopsin_dom_fungi"/>
</dbReference>
<comment type="subcellular location">
    <subcellularLocation>
        <location evidence="1">Membrane</location>
        <topology evidence="1">Multi-pass membrane protein</topology>
    </subcellularLocation>
</comment>
<dbReference type="EMBL" id="CAOQHR010000001">
    <property type="protein sequence ID" value="CAI6267825.1"/>
    <property type="molecule type" value="Genomic_DNA"/>
</dbReference>
<evidence type="ECO:0000256" key="2">
    <source>
        <dbReference type="ARBA" id="ARBA00022692"/>
    </source>
</evidence>
<reference evidence="8" key="1">
    <citation type="submission" date="2023-01" db="EMBL/GenBank/DDBJ databases">
        <authorList>
            <person name="Van Ghelder C."/>
            <person name="Rancurel C."/>
        </authorList>
    </citation>
    <scope>NUCLEOTIDE SEQUENCE</scope>
    <source>
        <strain evidence="8">CNCM I-4278</strain>
    </source>
</reference>
<dbReference type="PANTHER" id="PTHR33048:SF157">
    <property type="entry name" value="INTEGRAL MEMBRANE PROTEIN"/>
    <property type="match status" value="1"/>
</dbReference>
<evidence type="ECO:0000256" key="1">
    <source>
        <dbReference type="ARBA" id="ARBA00004141"/>
    </source>
</evidence>
<evidence type="ECO:0000256" key="5">
    <source>
        <dbReference type="ARBA" id="ARBA00038359"/>
    </source>
</evidence>
<dbReference type="GO" id="GO:0016020">
    <property type="term" value="C:membrane"/>
    <property type="evidence" value="ECO:0007669"/>
    <property type="project" value="UniProtKB-SubCell"/>
</dbReference>
<evidence type="ECO:0000256" key="3">
    <source>
        <dbReference type="ARBA" id="ARBA00022989"/>
    </source>
</evidence>
<evidence type="ECO:0000259" key="7">
    <source>
        <dbReference type="Pfam" id="PF20684"/>
    </source>
</evidence>
<comment type="similarity">
    <text evidence="5">Belongs to the SAT4 family.</text>
</comment>
<sequence length="196" mass="22073">MSTNELSIAFVSSGDVLSASVVLPLLGLVAVALRFWRRTSRNMGVGVDDWLILVALVFVIGMGVVQLYGVSQHALSYPSQEYETPFEQLNSLPPEQRLVELIYWITWLLMLPANELIKLSTISLYCRIFSVARYSQFNIASVMVAVICALWTIAFFFATILGCGTHVEYPWGRIVSEEKRKSFLNLVEICIFIIRA</sequence>
<evidence type="ECO:0000313" key="8">
    <source>
        <dbReference type="EMBL" id="CAI6267825.1"/>
    </source>
</evidence>
<dbReference type="Pfam" id="PF20684">
    <property type="entry name" value="Fung_rhodopsin"/>
    <property type="match status" value="1"/>
</dbReference>
<dbReference type="OrthoDB" id="3783825at2759"/>
<comment type="caution">
    <text evidence="8">The sequence shown here is derived from an EMBL/GenBank/DDBJ whole genome shotgun (WGS) entry which is preliminary data.</text>
</comment>
<keyword evidence="4 6" id="KW-0472">Membrane</keyword>
<evidence type="ECO:0000256" key="6">
    <source>
        <dbReference type="SAM" id="Phobius"/>
    </source>
</evidence>
<feature type="transmembrane region" description="Helical" evidence="6">
    <location>
        <begin position="16"/>
        <end position="36"/>
    </location>
</feature>
<feature type="transmembrane region" description="Helical" evidence="6">
    <location>
        <begin position="137"/>
        <end position="161"/>
    </location>
</feature>
<proteinExistence type="inferred from homology"/>
<feature type="transmembrane region" description="Helical" evidence="6">
    <location>
        <begin position="48"/>
        <end position="69"/>
    </location>
</feature>
<dbReference type="InterPro" id="IPR052337">
    <property type="entry name" value="SAT4-like"/>
</dbReference>
<evidence type="ECO:0000313" key="9">
    <source>
        <dbReference type="Proteomes" id="UP001152607"/>
    </source>
</evidence>
<organism evidence="8 9">
    <name type="scientific">Periconia digitata</name>
    <dbReference type="NCBI Taxonomy" id="1303443"/>
    <lineage>
        <taxon>Eukaryota</taxon>
        <taxon>Fungi</taxon>
        <taxon>Dikarya</taxon>
        <taxon>Ascomycota</taxon>
        <taxon>Pezizomycotina</taxon>
        <taxon>Dothideomycetes</taxon>
        <taxon>Pleosporomycetidae</taxon>
        <taxon>Pleosporales</taxon>
        <taxon>Massarineae</taxon>
        <taxon>Periconiaceae</taxon>
        <taxon>Periconia</taxon>
    </lineage>
</organism>
<evidence type="ECO:0000256" key="4">
    <source>
        <dbReference type="ARBA" id="ARBA00023136"/>
    </source>
</evidence>
<feature type="domain" description="Rhodopsin" evidence="7">
    <location>
        <begin position="33"/>
        <end position="172"/>
    </location>
</feature>
<protein>
    <recommendedName>
        <fullName evidence="7">Rhodopsin domain-containing protein</fullName>
    </recommendedName>
</protein>
<feature type="transmembrane region" description="Helical" evidence="6">
    <location>
        <begin position="101"/>
        <end position="125"/>
    </location>
</feature>
<dbReference type="PANTHER" id="PTHR33048">
    <property type="entry name" value="PTH11-LIKE INTEGRAL MEMBRANE PROTEIN (AFU_ORTHOLOGUE AFUA_5G11245)"/>
    <property type="match status" value="1"/>
</dbReference>
<keyword evidence="9" id="KW-1185">Reference proteome</keyword>
<dbReference type="AlphaFoldDB" id="A0A9W4U385"/>
<accession>A0A9W4U385</accession>
<gene>
    <name evidence="8" type="ORF">PDIGIT_LOCUS1606</name>
</gene>
<keyword evidence="2 6" id="KW-0812">Transmembrane</keyword>